<proteinExistence type="predicted"/>
<gene>
    <name evidence="2" type="ORF">SDJN03_18655</name>
</gene>
<protein>
    <submittedName>
        <fullName evidence="2">Uncharacterized protein</fullName>
    </submittedName>
</protein>
<sequence length="148" mass="16067">MKESKSYEPTLPTGVHGFASHRVTLLFSPFIQSLGLAASPPPEPKTIFPVRLNQELLNRGMKERSRPIVGEGKGRSSLTFGKGRSSETDSCRGQWGIEAKSLYLPCSISQGISYKELIESGLSGLVAKGSLMSGRSRSLRLSLTVKEN</sequence>
<reference evidence="2 3" key="1">
    <citation type="journal article" date="2021" name="Hortic Res">
        <title>The domestication of Cucurbita argyrosperma as revealed by the genome of its wild relative.</title>
        <authorList>
            <person name="Barrera-Redondo J."/>
            <person name="Sanchez-de la Vega G."/>
            <person name="Aguirre-Liguori J.A."/>
            <person name="Castellanos-Morales G."/>
            <person name="Gutierrez-Guerrero Y.T."/>
            <person name="Aguirre-Dugua X."/>
            <person name="Aguirre-Planter E."/>
            <person name="Tenaillon M.I."/>
            <person name="Lira-Saade R."/>
            <person name="Eguiarte L.E."/>
        </authorList>
    </citation>
    <scope>NUCLEOTIDE SEQUENCE [LARGE SCALE GENOMIC DNA]</scope>
    <source>
        <strain evidence="2">JBR-2021</strain>
    </source>
</reference>
<accession>A0AAV6MS95</accession>
<keyword evidence="3" id="KW-1185">Reference proteome</keyword>
<evidence type="ECO:0000256" key="1">
    <source>
        <dbReference type="SAM" id="MobiDB-lite"/>
    </source>
</evidence>
<dbReference type="EMBL" id="JAGKQH010000012">
    <property type="protein sequence ID" value="KAG6585922.1"/>
    <property type="molecule type" value="Genomic_DNA"/>
</dbReference>
<name>A0AAV6MS95_9ROSI</name>
<evidence type="ECO:0000313" key="3">
    <source>
        <dbReference type="Proteomes" id="UP000685013"/>
    </source>
</evidence>
<feature type="region of interest" description="Disordered" evidence="1">
    <location>
        <begin position="61"/>
        <end position="90"/>
    </location>
</feature>
<comment type="caution">
    <text evidence="2">The sequence shown here is derived from an EMBL/GenBank/DDBJ whole genome shotgun (WGS) entry which is preliminary data.</text>
</comment>
<dbReference type="Proteomes" id="UP000685013">
    <property type="component" value="Chromosome 12"/>
</dbReference>
<evidence type="ECO:0000313" key="2">
    <source>
        <dbReference type="EMBL" id="KAG6585922.1"/>
    </source>
</evidence>
<dbReference type="AlphaFoldDB" id="A0AAV6MS95"/>
<organism evidence="2 3">
    <name type="scientific">Cucurbita argyrosperma subsp. sororia</name>
    <dbReference type="NCBI Taxonomy" id="37648"/>
    <lineage>
        <taxon>Eukaryota</taxon>
        <taxon>Viridiplantae</taxon>
        <taxon>Streptophyta</taxon>
        <taxon>Embryophyta</taxon>
        <taxon>Tracheophyta</taxon>
        <taxon>Spermatophyta</taxon>
        <taxon>Magnoliopsida</taxon>
        <taxon>eudicotyledons</taxon>
        <taxon>Gunneridae</taxon>
        <taxon>Pentapetalae</taxon>
        <taxon>rosids</taxon>
        <taxon>fabids</taxon>
        <taxon>Cucurbitales</taxon>
        <taxon>Cucurbitaceae</taxon>
        <taxon>Cucurbiteae</taxon>
        <taxon>Cucurbita</taxon>
    </lineage>
</organism>
<feature type="non-terminal residue" evidence="2">
    <location>
        <position position="1"/>
    </location>
</feature>